<dbReference type="CDD" id="cd16442">
    <property type="entry name" value="BPL"/>
    <property type="match status" value="1"/>
</dbReference>
<dbReference type="HAMAP" id="MF_00978">
    <property type="entry name" value="Bifunct_BirA"/>
    <property type="match status" value="1"/>
</dbReference>
<evidence type="ECO:0000256" key="3">
    <source>
        <dbReference type="ARBA" id="ARBA00022840"/>
    </source>
</evidence>
<feature type="binding site" evidence="6">
    <location>
        <begin position="96"/>
        <end position="98"/>
    </location>
    <ligand>
        <name>biotin</name>
        <dbReference type="ChEBI" id="CHEBI:57586"/>
    </ligand>
</feature>
<dbReference type="NCBIfam" id="TIGR00121">
    <property type="entry name" value="birA_ligase"/>
    <property type="match status" value="1"/>
</dbReference>
<dbReference type="Pfam" id="PF03099">
    <property type="entry name" value="BPL_LplA_LipB"/>
    <property type="match status" value="1"/>
</dbReference>
<gene>
    <name evidence="6" type="primary">birA</name>
    <name evidence="8" type="ORF">LOX96_05485</name>
</gene>
<comment type="similarity">
    <text evidence="6">Belongs to the biotin--protein ligase family.</text>
</comment>
<evidence type="ECO:0000256" key="6">
    <source>
        <dbReference type="HAMAP-Rule" id="MF_00978"/>
    </source>
</evidence>
<keyword evidence="6" id="KW-0804">Transcription</keyword>
<feature type="binding site" evidence="6">
    <location>
        <position position="190"/>
    </location>
    <ligand>
        <name>biotin</name>
        <dbReference type="ChEBI" id="CHEBI:57586"/>
    </ligand>
</feature>
<dbReference type="InterPro" id="IPR003142">
    <property type="entry name" value="BPL_C"/>
</dbReference>
<dbReference type="InterPro" id="IPR004408">
    <property type="entry name" value="Biotin_CoA_COase_ligase"/>
</dbReference>
<evidence type="ECO:0000313" key="9">
    <source>
        <dbReference type="Proteomes" id="UP001139721"/>
    </source>
</evidence>
<dbReference type="AlphaFoldDB" id="A0A9X2CZU5"/>
<dbReference type="EC" id="6.3.4.15" evidence="6"/>
<dbReference type="PANTHER" id="PTHR12835:SF5">
    <property type="entry name" value="BIOTIN--PROTEIN LIGASE"/>
    <property type="match status" value="1"/>
</dbReference>
<sequence length="330" mass="37036">MMQFNHSQLTLLHILGDGSCHSGNELGEALGITRSAIWKQINQLIDLGIPITRLPHQGYKLPSKLILLNEQEISKHIKTLVPSSSFNLHVFTSIDSTNRYLKDLPISTTVDVCCAEIQTQGRGRFGRLWHSPFGENIYCSSRWSLNCDLSRLSGLSLITSLAVLATINQLNPSPDVKIKWPNDILWGDKKLCGSLIEIQAESNGNAQVIIGIGLNVNTDTQNHPLPEKPWCSLYEIFQQKYDRNLLIANLMINLERYLTKFIMHGLEVFIDEWNQFDYLKEKYITVTQSSGIISGVAKGINQTGMLILENEQGVKHYLSSGDTSLQSRLG</sequence>
<dbReference type="Pfam" id="PF08279">
    <property type="entry name" value="HTH_11"/>
    <property type="match status" value="1"/>
</dbReference>
<keyword evidence="6" id="KW-0238">DNA-binding</keyword>
<dbReference type="RefSeq" id="WP_250421040.1">
    <property type="nucleotide sequence ID" value="NZ_JAJKBJ010000004.1"/>
</dbReference>
<dbReference type="Gene3D" id="2.30.30.100">
    <property type="match status" value="1"/>
</dbReference>
<feature type="DNA-binding region" description="H-T-H motif" evidence="6">
    <location>
        <begin position="23"/>
        <end position="42"/>
    </location>
</feature>
<dbReference type="InterPro" id="IPR008988">
    <property type="entry name" value="Transcriptional_repressor_C"/>
</dbReference>
<keyword evidence="9" id="KW-1185">Reference proteome</keyword>
<dbReference type="InterPro" id="IPR013196">
    <property type="entry name" value="HTH_11"/>
</dbReference>
<keyword evidence="1 6" id="KW-0436">Ligase</keyword>
<dbReference type="InterPro" id="IPR045864">
    <property type="entry name" value="aa-tRNA-synth_II/BPL/LPL"/>
</dbReference>
<feature type="domain" description="BPL/LPL catalytic" evidence="7">
    <location>
        <begin position="71"/>
        <end position="262"/>
    </location>
</feature>
<organism evidence="8 9">
    <name type="scientific">Legionella maioricensis</name>
    <dbReference type="NCBI Taxonomy" id="2896528"/>
    <lineage>
        <taxon>Bacteria</taxon>
        <taxon>Pseudomonadati</taxon>
        <taxon>Pseudomonadota</taxon>
        <taxon>Gammaproteobacteria</taxon>
        <taxon>Legionellales</taxon>
        <taxon>Legionellaceae</taxon>
        <taxon>Legionella</taxon>
    </lineage>
</organism>
<keyword evidence="2 6" id="KW-0547">Nucleotide-binding</keyword>
<dbReference type="InterPro" id="IPR036388">
    <property type="entry name" value="WH-like_DNA-bd_sf"/>
</dbReference>
<dbReference type="Pfam" id="PF02237">
    <property type="entry name" value="BPL_C"/>
    <property type="match status" value="1"/>
</dbReference>
<feature type="binding site" evidence="6">
    <location>
        <position position="118"/>
    </location>
    <ligand>
        <name>biotin</name>
        <dbReference type="ChEBI" id="CHEBI:57586"/>
    </ligand>
</feature>
<evidence type="ECO:0000256" key="5">
    <source>
        <dbReference type="ARBA" id="ARBA00047846"/>
    </source>
</evidence>
<dbReference type="InterPro" id="IPR036390">
    <property type="entry name" value="WH_DNA-bd_sf"/>
</dbReference>
<dbReference type="PROSITE" id="PS51733">
    <property type="entry name" value="BPL_LPL_CATALYTIC"/>
    <property type="match status" value="1"/>
</dbReference>
<dbReference type="GO" id="GO:0004077">
    <property type="term" value="F:biotin--[biotin carboxyl-carrier protein] ligase activity"/>
    <property type="evidence" value="ECO:0007669"/>
    <property type="project" value="UniProtKB-UniRule"/>
</dbReference>
<evidence type="ECO:0000259" key="7">
    <source>
        <dbReference type="PROSITE" id="PS51733"/>
    </source>
</evidence>
<accession>A0A9X2CZU5</accession>
<keyword evidence="3 6" id="KW-0067">ATP-binding</keyword>
<dbReference type="Proteomes" id="UP001139721">
    <property type="component" value="Unassembled WGS sequence"/>
</dbReference>
<comment type="function">
    <text evidence="6">Acts both as a biotin--[acetyl-CoA-carboxylase] ligase and a biotin-operon repressor. In the presence of ATP, BirA activates biotin to form the BirA-biotinyl-5'-adenylate (BirA-bio-5'-AMP or holoBirA) complex. HoloBirA can either transfer the biotinyl moiety to the biotin carboxyl carrier protein (BCCP) subunit of acetyl-CoA carboxylase, or bind to the biotin operator site and inhibit transcription of the operon.</text>
</comment>
<comment type="catalytic activity">
    <reaction evidence="5 6">
        <text>biotin + L-lysyl-[protein] + ATP = N(6)-biotinyl-L-lysyl-[protein] + AMP + diphosphate + H(+)</text>
        <dbReference type="Rhea" id="RHEA:11756"/>
        <dbReference type="Rhea" id="RHEA-COMP:9752"/>
        <dbReference type="Rhea" id="RHEA-COMP:10505"/>
        <dbReference type="ChEBI" id="CHEBI:15378"/>
        <dbReference type="ChEBI" id="CHEBI:29969"/>
        <dbReference type="ChEBI" id="CHEBI:30616"/>
        <dbReference type="ChEBI" id="CHEBI:33019"/>
        <dbReference type="ChEBI" id="CHEBI:57586"/>
        <dbReference type="ChEBI" id="CHEBI:83144"/>
        <dbReference type="ChEBI" id="CHEBI:456215"/>
        <dbReference type="EC" id="6.3.4.15"/>
    </reaction>
</comment>
<reference evidence="8" key="1">
    <citation type="submission" date="2021-11" db="EMBL/GenBank/DDBJ databases">
        <title>Legionella maioricencis sp. nov., a new species isolated from hot water samples in Mallorca.</title>
        <authorList>
            <person name="Crespi S."/>
            <person name="Drasar V."/>
            <person name="Salva-Serra F."/>
            <person name="Jaen-Luchoro D."/>
            <person name="Pineiro-Iglesias B."/>
            <person name="Aliaga F."/>
            <person name="Fernandez-Juarez V."/>
            <person name="Coll G."/>
            <person name="Moore E.R.B."/>
            <person name="Bennasar-Figueras A."/>
        </authorList>
    </citation>
    <scope>NUCLEOTIDE SEQUENCE</scope>
    <source>
        <strain evidence="8">HCPI-6</strain>
    </source>
</reference>
<dbReference type="Gene3D" id="1.10.10.10">
    <property type="entry name" value="Winged helix-like DNA-binding domain superfamily/Winged helix DNA-binding domain"/>
    <property type="match status" value="1"/>
</dbReference>
<dbReference type="SUPFAM" id="SSF50037">
    <property type="entry name" value="C-terminal domain of transcriptional repressors"/>
    <property type="match status" value="1"/>
</dbReference>
<dbReference type="SUPFAM" id="SSF46785">
    <property type="entry name" value="Winged helix' DNA-binding domain"/>
    <property type="match status" value="1"/>
</dbReference>
<dbReference type="EMBL" id="JAJKBJ010000004">
    <property type="protein sequence ID" value="MCL9683535.1"/>
    <property type="molecule type" value="Genomic_DNA"/>
</dbReference>
<dbReference type="SUPFAM" id="SSF55681">
    <property type="entry name" value="Class II aaRS and biotin synthetases"/>
    <property type="match status" value="1"/>
</dbReference>
<evidence type="ECO:0000256" key="4">
    <source>
        <dbReference type="ARBA" id="ARBA00023267"/>
    </source>
</evidence>
<dbReference type="GO" id="GO:0005524">
    <property type="term" value="F:ATP binding"/>
    <property type="evidence" value="ECO:0007669"/>
    <property type="project" value="UniProtKB-UniRule"/>
</dbReference>
<dbReference type="GO" id="GO:0003677">
    <property type="term" value="F:DNA binding"/>
    <property type="evidence" value="ECO:0007669"/>
    <property type="project" value="UniProtKB-UniRule"/>
</dbReference>
<evidence type="ECO:0000256" key="1">
    <source>
        <dbReference type="ARBA" id="ARBA00022598"/>
    </source>
</evidence>
<keyword evidence="6" id="KW-0805">Transcription regulation</keyword>
<dbReference type="GO" id="GO:0006355">
    <property type="term" value="P:regulation of DNA-templated transcription"/>
    <property type="evidence" value="ECO:0007669"/>
    <property type="project" value="UniProtKB-UniRule"/>
</dbReference>
<proteinExistence type="inferred from homology"/>
<dbReference type="InterPro" id="IPR030855">
    <property type="entry name" value="Bifunct_BirA"/>
</dbReference>
<comment type="caution">
    <text evidence="8">The sequence shown here is derived from an EMBL/GenBank/DDBJ whole genome shotgun (WGS) entry which is preliminary data.</text>
</comment>
<feature type="binding site" evidence="6">
    <location>
        <begin position="122"/>
        <end position="124"/>
    </location>
    <ligand>
        <name>biotin</name>
        <dbReference type="ChEBI" id="CHEBI:57586"/>
    </ligand>
</feature>
<evidence type="ECO:0000256" key="2">
    <source>
        <dbReference type="ARBA" id="ARBA00022741"/>
    </source>
</evidence>
<dbReference type="GO" id="GO:0005737">
    <property type="term" value="C:cytoplasm"/>
    <property type="evidence" value="ECO:0007669"/>
    <property type="project" value="TreeGrafter"/>
</dbReference>
<evidence type="ECO:0000313" key="8">
    <source>
        <dbReference type="EMBL" id="MCL9683535.1"/>
    </source>
</evidence>
<keyword evidence="6" id="KW-0678">Repressor</keyword>
<dbReference type="Gene3D" id="3.30.930.10">
    <property type="entry name" value="Bira Bifunctional Protein, Domain 2"/>
    <property type="match status" value="1"/>
</dbReference>
<protein>
    <recommendedName>
        <fullName evidence="6">Bifunctional ligase/repressor BirA</fullName>
    </recommendedName>
    <alternativeName>
        <fullName evidence="6">Biotin operon repressor</fullName>
    </alternativeName>
    <alternativeName>
        <fullName evidence="6">Biotin--[acetyl-CoA-carboxylase] ligase</fullName>
        <ecNumber evidence="6">6.3.4.15</ecNumber>
    </alternativeName>
    <alternativeName>
        <fullName evidence="6">Biotin--protein ligase</fullName>
    </alternativeName>
    <alternativeName>
        <fullName evidence="6">Biotin-[acetyl-CoA carboxylase] synthetase</fullName>
    </alternativeName>
</protein>
<name>A0A9X2CZU5_9GAMM</name>
<dbReference type="InterPro" id="IPR004143">
    <property type="entry name" value="BPL_LPL_catalytic"/>
</dbReference>
<keyword evidence="4 6" id="KW-0092">Biotin</keyword>
<dbReference type="PANTHER" id="PTHR12835">
    <property type="entry name" value="BIOTIN PROTEIN LIGASE"/>
    <property type="match status" value="1"/>
</dbReference>